<evidence type="ECO:0000313" key="2">
    <source>
        <dbReference type="Proteomes" id="UP000238479"/>
    </source>
</evidence>
<dbReference type="EMBL" id="PDCK01000041">
    <property type="protein sequence ID" value="PRQ44259.1"/>
    <property type="molecule type" value="Genomic_DNA"/>
</dbReference>
<gene>
    <name evidence="1" type="ORF">RchiOBHm_Chr3g0477271</name>
</gene>
<comment type="caution">
    <text evidence="1">The sequence shown here is derived from an EMBL/GenBank/DDBJ whole genome shotgun (WGS) entry which is preliminary data.</text>
</comment>
<dbReference type="AlphaFoldDB" id="A0A2P6RCU8"/>
<keyword evidence="2" id="KW-1185">Reference proteome</keyword>
<name>A0A2P6RCU8_ROSCH</name>
<sequence>MPKAFDGLVEVPVTDEKVRKEKGLPCGCLNEPKPAPTSDVVWAWLRRRWRRTPYLRKARVAALHCPQ</sequence>
<reference evidence="1 2" key="1">
    <citation type="journal article" date="2018" name="Nat. Genet.">
        <title>The Rosa genome provides new insights in the design of modern roses.</title>
        <authorList>
            <person name="Bendahmane M."/>
        </authorList>
    </citation>
    <scope>NUCLEOTIDE SEQUENCE [LARGE SCALE GENOMIC DNA]</scope>
    <source>
        <strain evidence="2">cv. Old Blush</strain>
    </source>
</reference>
<organism evidence="1 2">
    <name type="scientific">Rosa chinensis</name>
    <name type="common">China rose</name>
    <dbReference type="NCBI Taxonomy" id="74649"/>
    <lineage>
        <taxon>Eukaryota</taxon>
        <taxon>Viridiplantae</taxon>
        <taxon>Streptophyta</taxon>
        <taxon>Embryophyta</taxon>
        <taxon>Tracheophyta</taxon>
        <taxon>Spermatophyta</taxon>
        <taxon>Magnoliopsida</taxon>
        <taxon>eudicotyledons</taxon>
        <taxon>Gunneridae</taxon>
        <taxon>Pentapetalae</taxon>
        <taxon>rosids</taxon>
        <taxon>fabids</taxon>
        <taxon>Rosales</taxon>
        <taxon>Rosaceae</taxon>
        <taxon>Rosoideae</taxon>
        <taxon>Rosoideae incertae sedis</taxon>
        <taxon>Rosa</taxon>
    </lineage>
</organism>
<protein>
    <submittedName>
        <fullName evidence="1">Uncharacterized protein</fullName>
    </submittedName>
</protein>
<evidence type="ECO:0000313" key="1">
    <source>
        <dbReference type="EMBL" id="PRQ44259.1"/>
    </source>
</evidence>
<proteinExistence type="predicted"/>
<dbReference type="Gramene" id="PRQ44259">
    <property type="protein sequence ID" value="PRQ44259"/>
    <property type="gene ID" value="RchiOBHm_Chr3g0477271"/>
</dbReference>
<accession>A0A2P6RCU8</accession>
<dbReference type="Proteomes" id="UP000238479">
    <property type="component" value="Chromosome 3"/>
</dbReference>